<comment type="caution">
    <text evidence="1">The sequence shown here is derived from an EMBL/GenBank/DDBJ whole genome shotgun (WGS) entry which is preliminary data.</text>
</comment>
<sequence length="155" mass="17154">MEIRGCAQCSSDFVHHSDVPNDRDAPKVLPAKLQHNYRHTPRRARLFLRVFHKFRGNWSIEISTACKTILNCVIYLPSVLLVLLPVISKVWFCAAHSSPADEELALTLNPCGGWRALAPACALLVLGGMEPPAENNPWRGLFVDKTPPEDSTVAA</sequence>
<reference evidence="1" key="1">
    <citation type="submission" date="2020-05" db="EMBL/GenBank/DDBJ databases">
        <title>Mycena genomes resolve the evolution of fungal bioluminescence.</title>
        <authorList>
            <person name="Tsai I.J."/>
        </authorList>
    </citation>
    <scope>NUCLEOTIDE SEQUENCE</scope>
    <source>
        <strain evidence="1">CCC161011</strain>
    </source>
</reference>
<evidence type="ECO:0000313" key="1">
    <source>
        <dbReference type="EMBL" id="KAF7347169.1"/>
    </source>
</evidence>
<gene>
    <name evidence="1" type="ORF">MVEN_01471400</name>
</gene>
<keyword evidence="2" id="KW-1185">Reference proteome</keyword>
<protein>
    <submittedName>
        <fullName evidence="1">Uncharacterized protein</fullName>
    </submittedName>
</protein>
<proteinExistence type="predicted"/>
<accession>A0A8H7CR48</accession>
<dbReference type="EMBL" id="JACAZI010000012">
    <property type="protein sequence ID" value="KAF7347169.1"/>
    <property type="molecule type" value="Genomic_DNA"/>
</dbReference>
<evidence type="ECO:0000313" key="2">
    <source>
        <dbReference type="Proteomes" id="UP000620124"/>
    </source>
</evidence>
<organism evidence="1 2">
    <name type="scientific">Mycena venus</name>
    <dbReference type="NCBI Taxonomy" id="2733690"/>
    <lineage>
        <taxon>Eukaryota</taxon>
        <taxon>Fungi</taxon>
        <taxon>Dikarya</taxon>
        <taxon>Basidiomycota</taxon>
        <taxon>Agaricomycotina</taxon>
        <taxon>Agaricomycetes</taxon>
        <taxon>Agaricomycetidae</taxon>
        <taxon>Agaricales</taxon>
        <taxon>Marasmiineae</taxon>
        <taxon>Mycenaceae</taxon>
        <taxon>Mycena</taxon>
    </lineage>
</organism>
<dbReference type="AlphaFoldDB" id="A0A8H7CR48"/>
<name>A0A8H7CR48_9AGAR</name>
<dbReference type="OrthoDB" id="3046912at2759"/>
<dbReference type="Proteomes" id="UP000620124">
    <property type="component" value="Unassembled WGS sequence"/>
</dbReference>